<dbReference type="InterPro" id="IPR015914">
    <property type="entry name" value="PAPs_N"/>
</dbReference>
<evidence type="ECO:0000259" key="3">
    <source>
        <dbReference type="Pfam" id="PF00149"/>
    </source>
</evidence>
<evidence type="ECO:0000259" key="4">
    <source>
        <dbReference type="Pfam" id="PF16656"/>
    </source>
</evidence>
<dbReference type="SUPFAM" id="SSF49363">
    <property type="entry name" value="Purple acid phosphatase, N-terminal domain"/>
    <property type="match status" value="1"/>
</dbReference>
<dbReference type="Pfam" id="PF16656">
    <property type="entry name" value="Pur_ac_phosph_N"/>
    <property type="match status" value="1"/>
</dbReference>
<dbReference type="SUPFAM" id="SSF56300">
    <property type="entry name" value="Metallo-dependent phosphatases"/>
    <property type="match status" value="1"/>
</dbReference>
<dbReference type="InterPro" id="IPR029052">
    <property type="entry name" value="Metallo-depent_PP-like"/>
</dbReference>
<sequence length="433" mass="49025">MDDKSKLSRRGFLKLAGGVLVLAGGGIWVSRTDLFHRTARGIDRLANPQKIEAEYIRQIITQDAAQSRTIMWQSERVQSAAAVEVRLKDAAGEAQRAVATNEDFADDGRAVVLHTAEISGLEPGKSYEYRLTNGEESSEWLPLAAPGGGGFKALIFPDSQSNDYAGWKDLAQDAWKRNPEAAFFVNMGDLVDNGEDHTQWDAWLDAVGGMIEKIPFAPVMGNHETYDRNWKVRLPEAYLQEFAVPDNGSEKFPRYYYSFDYGPCHFTVLNTQQDETADFKDGLMEEQLEWLREDMEKSRKKWKIALLHKDVLQYRIHNRPERKEGISDIGETFMPLFDELGVDLVFTAHLHTYRNRGHIKSFRASETGPVYILTGVAGNVRYPNLWVDHALDKKVAPQPETDNYLVLEAGKKALVIDCFLPDGSLIDHMRIEK</sequence>
<evidence type="ECO:0000313" key="5">
    <source>
        <dbReference type="EMBL" id="MEX5286138.1"/>
    </source>
</evidence>
<protein>
    <submittedName>
        <fullName evidence="5">Metallophosphoesterase family protein</fullName>
        <ecNumber evidence="5">3.1.-.-</ecNumber>
    </submittedName>
</protein>
<dbReference type="InterPro" id="IPR004843">
    <property type="entry name" value="Calcineurin-like_PHP"/>
</dbReference>
<dbReference type="PROSITE" id="PS51318">
    <property type="entry name" value="TAT"/>
    <property type="match status" value="1"/>
</dbReference>
<evidence type="ECO:0000256" key="1">
    <source>
        <dbReference type="ARBA" id="ARBA00022729"/>
    </source>
</evidence>
<dbReference type="Proteomes" id="UP001559623">
    <property type="component" value="Unassembled WGS sequence"/>
</dbReference>
<dbReference type="EMBL" id="JARVLH010000008">
    <property type="protein sequence ID" value="MEX5286138.1"/>
    <property type="molecule type" value="Genomic_DNA"/>
</dbReference>
<keyword evidence="2" id="KW-0472">Membrane</keyword>
<gene>
    <name evidence="5" type="ORF">QCO44_11000</name>
</gene>
<dbReference type="InterPro" id="IPR008963">
    <property type="entry name" value="Purple_acid_Pase-like_N"/>
</dbReference>
<proteinExistence type="predicted"/>
<dbReference type="Gene3D" id="2.60.40.380">
    <property type="entry name" value="Purple acid phosphatase-like, N-terminal"/>
    <property type="match status" value="1"/>
</dbReference>
<dbReference type="PANTHER" id="PTHR45867:SF3">
    <property type="entry name" value="ACID PHOSPHATASE TYPE 7"/>
    <property type="match status" value="1"/>
</dbReference>
<evidence type="ECO:0000313" key="6">
    <source>
        <dbReference type="Proteomes" id="UP001559623"/>
    </source>
</evidence>
<dbReference type="Pfam" id="PF00149">
    <property type="entry name" value="Metallophos"/>
    <property type="match status" value="1"/>
</dbReference>
<keyword evidence="2" id="KW-0812">Transmembrane</keyword>
<dbReference type="PANTHER" id="PTHR45867">
    <property type="entry name" value="PURPLE ACID PHOSPHATASE"/>
    <property type="match status" value="1"/>
</dbReference>
<keyword evidence="5" id="KW-0378">Hydrolase</keyword>
<keyword evidence="1" id="KW-0732">Signal</keyword>
<dbReference type="RefSeq" id="WP_368847859.1">
    <property type="nucleotide sequence ID" value="NZ_CP194411.1"/>
</dbReference>
<accession>A0ABV3X9J5</accession>
<feature type="domain" description="Purple acid phosphatase N-terminal" evidence="4">
    <location>
        <begin position="59"/>
        <end position="140"/>
    </location>
</feature>
<feature type="domain" description="Calcineurin-like phosphoesterase" evidence="3">
    <location>
        <begin position="163"/>
        <end position="353"/>
    </location>
</feature>
<feature type="transmembrane region" description="Helical" evidence="2">
    <location>
        <begin position="12"/>
        <end position="30"/>
    </location>
</feature>
<keyword evidence="2" id="KW-1133">Transmembrane helix</keyword>
<dbReference type="EC" id="3.1.-.-" evidence="5"/>
<dbReference type="InterPro" id="IPR006311">
    <property type="entry name" value="TAT_signal"/>
</dbReference>
<keyword evidence="6" id="KW-1185">Reference proteome</keyword>
<evidence type="ECO:0000256" key="2">
    <source>
        <dbReference type="SAM" id="Phobius"/>
    </source>
</evidence>
<name>A0ABV3X9J5_9FIRM</name>
<organism evidence="5 6">
    <name type="scientific">Selenomonas sputigena</name>
    <dbReference type="NCBI Taxonomy" id="69823"/>
    <lineage>
        <taxon>Bacteria</taxon>
        <taxon>Bacillati</taxon>
        <taxon>Bacillota</taxon>
        <taxon>Negativicutes</taxon>
        <taxon>Selenomonadales</taxon>
        <taxon>Selenomonadaceae</taxon>
        <taxon>Selenomonas</taxon>
    </lineage>
</organism>
<dbReference type="GO" id="GO:0016787">
    <property type="term" value="F:hydrolase activity"/>
    <property type="evidence" value="ECO:0007669"/>
    <property type="project" value="UniProtKB-KW"/>
</dbReference>
<reference evidence="5 6" key="1">
    <citation type="submission" date="2023-04" db="EMBL/GenBank/DDBJ databases">
        <title>Genome Sequence of Selenomonas sputigena ATCC 33150.</title>
        <authorList>
            <person name="Miller D.P."/>
            <person name="Anvari S."/>
            <person name="Polson S.W."/>
            <person name="Macdonald M."/>
            <person name="Mcdowell J.V."/>
        </authorList>
    </citation>
    <scope>NUCLEOTIDE SEQUENCE [LARGE SCALE GENOMIC DNA]</scope>
    <source>
        <strain evidence="5 6">ATCC 33150</strain>
    </source>
</reference>
<comment type="caution">
    <text evidence="5">The sequence shown here is derived from an EMBL/GenBank/DDBJ whole genome shotgun (WGS) entry which is preliminary data.</text>
</comment>
<dbReference type="Gene3D" id="3.60.21.10">
    <property type="match status" value="1"/>
</dbReference>